<keyword evidence="4" id="KW-1185">Reference proteome</keyword>
<dbReference type="PANTHER" id="PTHR47976:SF7">
    <property type="entry name" value="RECEPTOR-LIKE SERINE_THREONINE-PROTEIN KINASE"/>
    <property type="match status" value="1"/>
</dbReference>
<name>A0AAD8MG44_9APIA</name>
<dbReference type="EMBL" id="JAUIZM010000008">
    <property type="protein sequence ID" value="KAK1371569.1"/>
    <property type="molecule type" value="Genomic_DNA"/>
</dbReference>
<gene>
    <name evidence="3" type="ORF">POM88_037661</name>
</gene>
<dbReference type="InterPro" id="IPR051343">
    <property type="entry name" value="G-type_lectin_kinases/EP1-like"/>
</dbReference>
<dbReference type="Proteomes" id="UP001237642">
    <property type="component" value="Unassembled WGS sequence"/>
</dbReference>
<evidence type="ECO:0000256" key="1">
    <source>
        <dbReference type="ARBA" id="ARBA00022729"/>
    </source>
</evidence>
<feature type="chain" id="PRO_5042203983" evidence="2">
    <location>
        <begin position="21"/>
        <end position="300"/>
    </location>
</feature>
<dbReference type="GO" id="GO:0016301">
    <property type="term" value="F:kinase activity"/>
    <property type="evidence" value="ECO:0007669"/>
    <property type="project" value="UniProtKB-KW"/>
</dbReference>
<accession>A0AAD8MG44</accession>
<dbReference type="AlphaFoldDB" id="A0AAD8MG44"/>
<reference evidence="3" key="2">
    <citation type="submission" date="2023-05" db="EMBL/GenBank/DDBJ databases">
        <authorList>
            <person name="Schelkunov M.I."/>
        </authorList>
    </citation>
    <scope>NUCLEOTIDE SEQUENCE</scope>
    <source>
        <strain evidence="3">Hsosn_3</strain>
        <tissue evidence="3">Leaf</tissue>
    </source>
</reference>
<keyword evidence="3" id="KW-0675">Receptor</keyword>
<organism evidence="3 4">
    <name type="scientific">Heracleum sosnowskyi</name>
    <dbReference type="NCBI Taxonomy" id="360622"/>
    <lineage>
        <taxon>Eukaryota</taxon>
        <taxon>Viridiplantae</taxon>
        <taxon>Streptophyta</taxon>
        <taxon>Embryophyta</taxon>
        <taxon>Tracheophyta</taxon>
        <taxon>Spermatophyta</taxon>
        <taxon>Magnoliopsida</taxon>
        <taxon>eudicotyledons</taxon>
        <taxon>Gunneridae</taxon>
        <taxon>Pentapetalae</taxon>
        <taxon>asterids</taxon>
        <taxon>campanulids</taxon>
        <taxon>Apiales</taxon>
        <taxon>Apiaceae</taxon>
        <taxon>Apioideae</taxon>
        <taxon>apioid superclade</taxon>
        <taxon>Tordylieae</taxon>
        <taxon>Tordyliinae</taxon>
        <taxon>Heracleum</taxon>
    </lineage>
</organism>
<protein>
    <submittedName>
        <fullName evidence="3">Receptor protein kinase ZmPK1</fullName>
    </submittedName>
</protein>
<evidence type="ECO:0000256" key="2">
    <source>
        <dbReference type="SAM" id="SignalP"/>
    </source>
</evidence>
<dbReference type="PANTHER" id="PTHR47976">
    <property type="entry name" value="G-TYPE LECTIN S-RECEPTOR-LIKE SERINE/THREONINE-PROTEIN KINASE SD2-5"/>
    <property type="match status" value="1"/>
</dbReference>
<evidence type="ECO:0000313" key="3">
    <source>
        <dbReference type="EMBL" id="KAK1371569.1"/>
    </source>
</evidence>
<sequence length="300" mass="33796">MANSLLSLLILLSAIFFITAQQKGYGVGIFVAGLALNKTVVWTANRNITLVSDDSDSNLAQFPVDASDADSHPYWETGTSAENVVNVTRNLDPDGHLFLLNNSGTFVKKLTGGFSEEQRLYLMKIDPDGILRLHSLSLDKKENSSSIVWASSVNRCDPKGICRLNGYCTLYDTEPKCECPPGFDYVSPGNWTAGCKRNTNSCKNKEQWNQYSMRRLETTWWKNDPYSVFTVKLKDECETACLEDCNCEAAIFTDGECRKQRFPLRYGFRSLTYSNIAHIKWASQESQKEGPNDDKTKKKE</sequence>
<keyword evidence="1 2" id="KW-0732">Signal</keyword>
<reference evidence="3" key="1">
    <citation type="submission" date="2023-02" db="EMBL/GenBank/DDBJ databases">
        <title>Genome of toxic invasive species Heracleum sosnowskyi carries increased number of genes despite the absence of recent whole-genome duplications.</title>
        <authorList>
            <person name="Schelkunov M."/>
            <person name="Shtratnikova V."/>
            <person name="Makarenko M."/>
            <person name="Klepikova A."/>
            <person name="Omelchenko D."/>
            <person name="Novikova G."/>
            <person name="Obukhova E."/>
            <person name="Bogdanov V."/>
            <person name="Penin A."/>
            <person name="Logacheva M."/>
        </authorList>
    </citation>
    <scope>NUCLEOTIDE SEQUENCE</scope>
    <source>
        <strain evidence="3">Hsosn_3</strain>
        <tissue evidence="3">Leaf</tissue>
    </source>
</reference>
<keyword evidence="3" id="KW-0808">Transferase</keyword>
<feature type="signal peptide" evidence="2">
    <location>
        <begin position="1"/>
        <end position="20"/>
    </location>
</feature>
<dbReference type="SUPFAM" id="SSF51110">
    <property type="entry name" value="alpha-D-mannose-specific plant lectins"/>
    <property type="match status" value="1"/>
</dbReference>
<proteinExistence type="predicted"/>
<evidence type="ECO:0000313" key="4">
    <source>
        <dbReference type="Proteomes" id="UP001237642"/>
    </source>
</evidence>
<keyword evidence="3" id="KW-0418">Kinase</keyword>
<dbReference type="CDD" id="cd00054">
    <property type="entry name" value="EGF_CA"/>
    <property type="match status" value="1"/>
</dbReference>
<dbReference type="Gene3D" id="2.90.10.10">
    <property type="entry name" value="Bulb-type lectin domain"/>
    <property type="match status" value="1"/>
</dbReference>
<comment type="caution">
    <text evidence="3">The sequence shown here is derived from an EMBL/GenBank/DDBJ whole genome shotgun (WGS) entry which is preliminary data.</text>
</comment>
<dbReference type="InterPro" id="IPR036426">
    <property type="entry name" value="Bulb-type_lectin_dom_sf"/>
</dbReference>